<reference evidence="2 3" key="1">
    <citation type="submission" date="2018-11" db="EMBL/GenBank/DDBJ databases">
        <authorList>
            <consortium name="Pathogen Informatics"/>
        </authorList>
    </citation>
    <scope>NUCLEOTIDE SEQUENCE [LARGE SCALE GENOMIC DNA]</scope>
</reference>
<protein>
    <submittedName>
        <fullName evidence="2">Uncharacterized protein</fullName>
    </submittedName>
</protein>
<dbReference type="EMBL" id="UYRU01073447">
    <property type="protein sequence ID" value="VDN23459.1"/>
    <property type="molecule type" value="Genomic_DNA"/>
</dbReference>
<evidence type="ECO:0000256" key="1">
    <source>
        <dbReference type="SAM" id="Phobius"/>
    </source>
</evidence>
<sequence length="87" mass="9120">MLDIYTVVMNKVLLNTLLIIAMFFIACNGEAEIEAPGEGDTGKNTTTTIADSSVITAAQLDTASGVSALVLVQACFMSLPLVLLANR</sequence>
<keyword evidence="1" id="KW-0812">Transmembrane</keyword>
<feature type="transmembrane region" description="Helical" evidence="1">
    <location>
        <begin position="66"/>
        <end position="85"/>
    </location>
</feature>
<name>A0A3P7PX88_DIBLA</name>
<evidence type="ECO:0000313" key="3">
    <source>
        <dbReference type="Proteomes" id="UP000281553"/>
    </source>
</evidence>
<dbReference type="AlphaFoldDB" id="A0A3P7PX88"/>
<feature type="transmembrane region" description="Helical" evidence="1">
    <location>
        <begin position="12"/>
        <end position="31"/>
    </location>
</feature>
<keyword evidence="1" id="KW-0472">Membrane</keyword>
<dbReference type="Proteomes" id="UP000281553">
    <property type="component" value="Unassembled WGS sequence"/>
</dbReference>
<organism evidence="2 3">
    <name type="scientific">Dibothriocephalus latus</name>
    <name type="common">Fish tapeworm</name>
    <name type="synonym">Diphyllobothrium latum</name>
    <dbReference type="NCBI Taxonomy" id="60516"/>
    <lineage>
        <taxon>Eukaryota</taxon>
        <taxon>Metazoa</taxon>
        <taxon>Spiralia</taxon>
        <taxon>Lophotrochozoa</taxon>
        <taxon>Platyhelminthes</taxon>
        <taxon>Cestoda</taxon>
        <taxon>Eucestoda</taxon>
        <taxon>Diphyllobothriidea</taxon>
        <taxon>Diphyllobothriidae</taxon>
        <taxon>Dibothriocephalus</taxon>
    </lineage>
</organism>
<evidence type="ECO:0000313" key="2">
    <source>
        <dbReference type="EMBL" id="VDN23459.1"/>
    </source>
</evidence>
<accession>A0A3P7PX88</accession>
<keyword evidence="3" id="KW-1185">Reference proteome</keyword>
<proteinExistence type="predicted"/>
<keyword evidence="1" id="KW-1133">Transmembrane helix</keyword>
<gene>
    <name evidence="2" type="ORF">DILT_LOCUS14257</name>
</gene>